<evidence type="ECO:0000256" key="3">
    <source>
        <dbReference type="ARBA" id="ARBA00022729"/>
    </source>
</evidence>
<evidence type="ECO:0000256" key="5">
    <source>
        <dbReference type="ARBA" id="ARBA00023139"/>
    </source>
</evidence>
<feature type="transmembrane region" description="Helical" evidence="9">
    <location>
        <begin position="238"/>
        <end position="260"/>
    </location>
</feature>
<evidence type="ECO:0000256" key="7">
    <source>
        <dbReference type="ARBA" id="ARBA00023288"/>
    </source>
</evidence>
<sequence length="318" mass="34838">MTHYCVTSKTFGISPAIRRCKDFVLVLCCLILVGCKAELYSGLGEKEGNEMLAVLLDAGIDTEKVFNKKDREITLMVAASDVSQAVKLLGSYGYPKEKFSSVGDIFPKDGLISSPTEERARYTYSMSQELSATLSMIDGVIAARVHVVLPQEQDKLSDIIHPSSASVFIKYTPELELAGLIPKVKTLVSNSIEGLELDKITVSLFPASRISDINIIREATESVMSIQVSVNSAMRLRIVLFVFLILLLAAVGGMAVMAWLMQSKKRRKGGIPLMQTMQSGITTGINKVKEKTAKTKPEKTKPVKDRLPDLGDDHDDHA</sequence>
<gene>
    <name evidence="11" type="primary">yscJ</name>
    <name evidence="11" type="ORF">CI610_01270</name>
</gene>
<dbReference type="InterPro" id="IPR043427">
    <property type="entry name" value="YscJ/FliF"/>
</dbReference>
<keyword evidence="9" id="KW-1133">Transmembrane helix</keyword>
<keyword evidence="9" id="KW-0812">Transmembrane</keyword>
<dbReference type="GO" id="GO:0009306">
    <property type="term" value="P:protein secretion"/>
    <property type="evidence" value="ECO:0007669"/>
    <property type="project" value="InterPro"/>
</dbReference>
<proteinExistence type="inferred from homology"/>
<protein>
    <submittedName>
        <fullName evidence="11">Yop proteins translocation lipoprotein J</fullName>
    </submittedName>
</protein>
<keyword evidence="3" id="KW-0732">Signal</keyword>
<dbReference type="Pfam" id="PF01514">
    <property type="entry name" value="YscJ_FliF"/>
    <property type="match status" value="1"/>
</dbReference>
<keyword evidence="6" id="KW-0998">Cell outer membrane</keyword>
<dbReference type="AlphaFoldDB" id="A0A2H9T9E5"/>
<dbReference type="EMBL" id="NSIT01000049">
    <property type="protein sequence ID" value="PJE79768.1"/>
    <property type="molecule type" value="Genomic_DNA"/>
</dbReference>
<feature type="region of interest" description="Disordered" evidence="8">
    <location>
        <begin position="284"/>
        <end position="318"/>
    </location>
</feature>
<feature type="domain" description="Flagellar M-ring N-terminal" evidence="10">
    <location>
        <begin position="37"/>
        <end position="202"/>
    </location>
</feature>
<dbReference type="PANTHER" id="PTHR30046:SF2">
    <property type="entry name" value="YOP PROTEINS TRANSLOCATION LIPOPROTEIN J"/>
    <property type="match status" value="1"/>
</dbReference>
<dbReference type="Gene3D" id="3.30.300.30">
    <property type="match status" value="1"/>
</dbReference>
<evidence type="ECO:0000256" key="8">
    <source>
        <dbReference type="SAM" id="MobiDB-lite"/>
    </source>
</evidence>
<evidence type="ECO:0000256" key="1">
    <source>
        <dbReference type="ARBA" id="ARBA00004459"/>
    </source>
</evidence>
<accession>A0A2H9T9E5</accession>
<dbReference type="InterPro" id="IPR045851">
    <property type="entry name" value="AMP-bd_C_sf"/>
</dbReference>
<dbReference type="Gene3D" id="3.30.70.1530">
    <property type="entry name" value="Hypothetical protein rpa1041"/>
    <property type="match status" value="1"/>
</dbReference>
<evidence type="ECO:0000256" key="2">
    <source>
        <dbReference type="ARBA" id="ARBA00009509"/>
    </source>
</evidence>
<feature type="compositionally biased region" description="Basic and acidic residues" evidence="8">
    <location>
        <begin position="287"/>
        <end position="318"/>
    </location>
</feature>
<keyword evidence="4 9" id="KW-0472">Membrane</keyword>
<organism evidence="11">
    <name type="scientific">invertebrate metagenome</name>
    <dbReference type="NCBI Taxonomy" id="1711999"/>
    <lineage>
        <taxon>unclassified sequences</taxon>
        <taxon>metagenomes</taxon>
        <taxon>organismal metagenomes</taxon>
    </lineage>
</organism>
<dbReference type="InterPro" id="IPR003282">
    <property type="entry name" value="T3SS_SctJ"/>
</dbReference>
<evidence type="ECO:0000313" key="11">
    <source>
        <dbReference type="EMBL" id="PJE79768.1"/>
    </source>
</evidence>
<reference evidence="11" key="1">
    <citation type="journal article" date="2017" name="Appl. Environ. Microbiol.">
        <title>Molecular characterization of an Endozoicomonas-like organism causing infection in king scallop Pecten maximus L.</title>
        <authorList>
            <person name="Cano I."/>
            <person name="van Aerle R."/>
            <person name="Ross S."/>
            <person name="Verner-Jeffreys D.W."/>
            <person name="Paley R.K."/>
            <person name="Rimmer G."/>
            <person name="Ryder D."/>
            <person name="Hooper P."/>
            <person name="Stone D."/>
            <person name="Feist S.W."/>
        </authorList>
    </citation>
    <scope>NUCLEOTIDE SEQUENCE</scope>
</reference>
<evidence type="ECO:0000259" key="10">
    <source>
        <dbReference type="Pfam" id="PF01514"/>
    </source>
</evidence>
<dbReference type="PANTHER" id="PTHR30046">
    <property type="entry name" value="FLAGELLAR M-RING PROTEIN"/>
    <property type="match status" value="1"/>
</dbReference>
<keyword evidence="7 11" id="KW-0449">Lipoprotein</keyword>
<evidence type="ECO:0000256" key="9">
    <source>
        <dbReference type="SAM" id="Phobius"/>
    </source>
</evidence>
<keyword evidence="5" id="KW-0564">Palmitate</keyword>
<comment type="subcellular location">
    <subcellularLocation>
        <location evidence="1">Cell outer membrane</location>
        <topology evidence="1">Lipid-anchor</topology>
    </subcellularLocation>
</comment>
<dbReference type="NCBIfam" id="TIGR02544">
    <property type="entry name" value="III_secr_YscJ"/>
    <property type="match status" value="1"/>
</dbReference>
<comment type="caution">
    <text evidence="11">The sequence shown here is derived from an EMBL/GenBank/DDBJ whole genome shotgun (WGS) entry which is preliminary data.</text>
</comment>
<dbReference type="GO" id="GO:0009279">
    <property type="term" value="C:cell outer membrane"/>
    <property type="evidence" value="ECO:0007669"/>
    <property type="project" value="UniProtKB-SubCell"/>
</dbReference>
<name>A0A2H9T9E5_9ZZZZ</name>
<dbReference type="PRINTS" id="PR01338">
    <property type="entry name" value="TYPE3OMKPROT"/>
</dbReference>
<comment type="similarity">
    <text evidence="2">Belongs to the YscJ lipoprotein family.</text>
</comment>
<evidence type="ECO:0000256" key="4">
    <source>
        <dbReference type="ARBA" id="ARBA00023136"/>
    </source>
</evidence>
<evidence type="ECO:0000256" key="6">
    <source>
        <dbReference type="ARBA" id="ARBA00023237"/>
    </source>
</evidence>
<dbReference type="InterPro" id="IPR006182">
    <property type="entry name" value="FliF_N_dom"/>
</dbReference>